<protein>
    <submittedName>
        <fullName evidence="2">Uncharacterized protein</fullName>
    </submittedName>
</protein>
<feature type="region of interest" description="Disordered" evidence="1">
    <location>
        <begin position="1"/>
        <end position="71"/>
    </location>
</feature>
<feature type="compositionally biased region" description="Low complexity" evidence="1">
    <location>
        <begin position="155"/>
        <end position="168"/>
    </location>
</feature>
<comment type="caution">
    <text evidence="2">The sequence shown here is derived from an EMBL/GenBank/DDBJ whole genome shotgun (WGS) entry which is preliminary data.</text>
</comment>
<reference evidence="2 3" key="1">
    <citation type="submission" date="2023-05" db="EMBL/GenBank/DDBJ databases">
        <title>B98-5 Cell Line De Novo Hybrid Assembly: An Optical Mapping Approach.</title>
        <authorList>
            <person name="Kananen K."/>
            <person name="Auerbach J.A."/>
            <person name="Kautto E."/>
            <person name="Blachly J.S."/>
        </authorList>
    </citation>
    <scope>NUCLEOTIDE SEQUENCE [LARGE SCALE GENOMIC DNA]</scope>
    <source>
        <strain evidence="2">B95-8</strain>
        <tissue evidence="2">Cell line</tissue>
    </source>
</reference>
<evidence type="ECO:0000313" key="3">
    <source>
        <dbReference type="Proteomes" id="UP001266305"/>
    </source>
</evidence>
<accession>A0ABQ9VWY6</accession>
<feature type="compositionally biased region" description="Low complexity" evidence="1">
    <location>
        <begin position="119"/>
        <end position="129"/>
    </location>
</feature>
<feature type="region of interest" description="Disordered" evidence="1">
    <location>
        <begin position="85"/>
        <end position="168"/>
    </location>
</feature>
<name>A0ABQ9VWY6_SAGOE</name>
<dbReference type="Proteomes" id="UP001266305">
    <property type="component" value="Unassembled WGS sequence"/>
</dbReference>
<feature type="region of interest" description="Disordered" evidence="1">
    <location>
        <begin position="182"/>
        <end position="288"/>
    </location>
</feature>
<keyword evidence="3" id="KW-1185">Reference proteome</keyword>
<feature type="compositionally biased region" description="Low complexity" evidence="1">
    <location>
        <begin position="212"/>
        <end position="235"/>
    </location>
</feature>
<evidence type="ECO:0000256" key="1">
    <source>
        <dbReference type="SAM" id="MobiDB-lite"/>
    </source>
</evidence>
<gene>
    <name evidence="2" type="ORF">P7K49_008165</name>
</gene>
<evidence type="ECO:0000313" key="2">
    <source>
        <dbReference type="EMBL" id="KAK2113899.1"/>
    </source>
</evidence>
<sequence length="288" mass="29506">MGLSKTRKAAAIMVRARRGRLDGGAGGRRHRHPRGAHAGTAGTGERGSARHARRSRPRAQPNGCAPRASRATRVIQGCGQRRGCDSAAGILSPPSPGAPAPVRAQPPGAAPPGTRRVGRSSAAAAAARAPRIVLRPPPTSASQKPGARGSGRGRGVPAAAAAARGGREWGAAAGARLMTSRPGCGSAGARTWLRRFRRRPRAAPGLESPAPSRGAARQSALSAGALAGRLSLPAHPGLPPKQPPLAKLLRSPRENREALAGASRRCYPHLPPPYAPPGGWGFEGCSRR</sequence>
<dbReference type="EMBL" id="JASSZA010000004">
    <property type="protein sequence ID" value="KAK2113899.1"/>
    <property type="molecule type" value="Genomic_DNA"/>
</dbReference>
<organism evidence="2 3">
    <name type="scientific">Saguinus oedipus</name>
    <name type="common">Cotton-top tamarin</name>
    <name type="synonym">Oedipomidas oedipus</name>
    <dbReference type="NCBI Taxonomy" id="9490"/>
    <lineage>
        <taxon>Eukaryota</taxon>
        <taxon>Metazoa</taxon>
        <taxon>Chordata</taxon>
        <taxon>Craniata</taxon>
        <taxon>Vertebrata</taxon>
        <taxon>Euteleostomi</taxon>
        <taxon>Mammalia</taxon>
        <taxon>Eutheria</taxon>
        <taxon>Euarchontoglires</taxon>
        <taxon>Primates</taxon>
        <taxon>Haplorrhini</taxon>
        <taxon>Platyrrhini</taxon>
        <taxon>Cebidae</taxon>
        <taxon>Callitrichinae</taxon>
        <taxon>Saguinus</taxon>
    </lineage>
</organism>
<feature type="compositionally biased region" description="Basic residues" evidence="1">
    <location>
        <begin position="192"/>
        <end position="201"/>
    </location>
</feature>
<proteinExistence type="predicted"/>